<dbReference type="RefSeq" id="XP_044562244.1">
    <property type="nucleotide sequence ID" value="XM_044706837.1"/>
</dbReference>
<dbReference type="GO" id="GO:0005737">
    <property type="term" value="C:cytoplasm"/>
    <property type="evidence" value="ECO:0007669"/>
    <property type="project" value="TreeGrafter"/>
</dbReference>
<dbReference type="InterPro" id="IPR014710">
    <property type="entry name" value="RmlC-like_jellyroll"/>
</dbReference>
<dbReference type="InterPro" id="IPR000595">
    <property type="entry name" value="cNMP-bd_dom"/>
</dbReference>
<dbReference type="SUPFAM" id="SSF54631">
    <property type="entry name" value="CBS-domain pair"/>
    <property type="match status" value="1"/>
</dbReference>
<dbReference type="GO" id="GO:0016020">
    <property type="term" value="C:membrane"/>
    <property type="evidence" value="ECO:0007669"/>
    <property type="project" value="UniProtKB-SubCell"/>
</dbReference>
<dbReference type="GeneID" id="68110741"/>
<feature type="transmembrane region" description="Helical" evidence="8">
    <location>
        <begin position="205"/>
        <end position="226"/>
    </location>
</feature>
<dbReference type="Pfam" id="PF25562">
    <property type="entry name" value="CNBH_CNNM2_C"/>
    <property type="match status" value="1"/>
</dbReference>
<name>A0A6A5BT49_NAEFO</name>
<evidence type="ECO:0008006" key="14">
    <source>
        <dbReference type="Google" id="ProtNLM"/>
    </source>
</evidence>
<evidence type="ECO:0000256" key="8">
    <source>
        <dbReference type="SAM" id="Phobius"/>
    </source>
</evidence>
<dbReference type="PANTHER" id="PTHR12064">
    <property type="entry name" value="METAL TRANSPORTER CNNM"/>
    <property type="match status" value="1"/>
</dbReference>
<dbReference type="InterPro" id="IPR044751">
    <property type="entry name" value="Ion_transp-like_CBS"/>
</dbReference>
<evidence type="ECO:0000256" key="6">
    <source>
        <dbReference type="PROSITE-ProRule" id="PRU00703"/>
    </source>
</evidence>
<evidence type="ECO:0000313" key="12">
    <source>
        <dbReference type="EMBL" id="KAF0977531.1"/>
    </source>
</evidence>
<evidence type="ECO:0000313" key="13">
    <source>
        <dbReference type="Proteomes" id="UP000444721"/>
    </source>
</evidence>
<keyword evidence="4 7" id="KW-1133">Transmembrane helix</keyword>
<dbReference type="SUPFAM" id="SSF51206">
    <property type="entry name" value="cAMP-binding domain-like"/>
    <property type="match status" value="1"/>
</dbReference>
<dbReference type="Pfam" id="PF01595">
    <property type="entry name" value="CNNM"/>
    <property type="match status" value="1"/>
</dbReference>
<feature type="domain" description="CNNM transmembrane" evidence="11">
    <location>
        <begin position="115"/>
        <end position="298"/>
    </location>
</feature>
<dbReference type="PROSITE" id="PS51846">
    <property type="entry name" value="CNNM"/>
    <property type="match status" value="1"/>
</dbReference>
<comment type="subcellular location">
    <subcellularLocation>
        <location evidence="1">Membrane</location>
        <topology evidence="1">Multi-pass membrane protein</topology>
    </subcellularLocation>
</comment>
<gene>
    <name evidence="12" type="ORF">FDP41_003523</name>
</gene>
<dbReference type="Gene3D" id="2.60.120.10">
    <property type="entry name" value="Jelly Rolls"/>
    <property type="match status" value="1"/>
</dbReference>
<keyword evidence="5 7" id="KW-0472">Membrane</keyword>
<dbReference type="PROSITE" id="PS51371">
    <property type="entry name" value="CBS"/>
    <property type="match status" value="1"/>
</dbReference>
<feature type="domain" description="CBS" evidence="10">
    <location>
        <begin position="385"/>
        <end position="452"/>
    </location>
</feature>
<dbReference type="GO" id="GO:0010960">
    <property type="term" value="P:magnesium ion homeostasis"/>
    <property type="evidence" value="ECO:0007669"/>
    <property type="project" value="InterPro"/>
</dbReference>
<dbReference type="InterPro" id="IPR000644">
    <property type="entry name" value="CBS_dom"/>
</dbReference>
<evidence type="ECO:0000256" key="3">
    <source>
        <dbReference type="ARBA" id="ARBA00022737"/>
    </source>
</evidence>
<dbReference type="InterPro" id="IPR045095">
    <property type="entry name" value="ACDP"/>
</dbReference>
<sequence>MTPLMILDHAPSPTQPSSLNGNMKKKLFSMISVLMMILLLTSGCYFYSDTNLFVKAAGKQDSTFRAEMMMTTPSLMNTYSTKSNNSDLATLCDKYLNATNNGTKHTESEEGGPLTWYEYIIYACASLFFVGGAGLMSGFTLGLLSIDPMQLDILRNTGTESEKKYASRLAPILKHHHLLLVTLLLWNALCFECLPLFLHKIVPEYVAIILGVTFVLFFGEVIPQAVISRYGLSIGGTLFWLVWLLIVIVFVIAWPISKVLDWMLGSGHGTLYQRTELKELVNIHSQTSDQRYHLTEHEAKILGGALDFSKTSVRQTMTPIEKTYMLDIDSKLDVDTMTKIWQEGHSRIPIFKGNTNNIVGMLYVKDLILINPEEALPISQVLTFYGREVLKVFPDTYCDEILKIFKTGRTHIAIVHEENTGENSSEQPYTILGIVTLEDVIEEIIKDEIADENDIDYSKENVNRPHHIFKLEIPSKLTSTQVATISSYLSRSSTTFRLLPEEYLKRLLHKCEVVELKQHGDDMTFLFEKGKSCDFGILTLHGKMEVMFGDDKFVTEIRPWTLLGERALTRESFVPDFDARAENTTYLKILKKDYIDSISEVFVEDESFFLPKDMEWLSPVLSKLAKNTKIVPKNEEITFAEEVNYGSSKPKGFKYTHLDE</sequence>
<dbReference type="VEuPathDB" id="AmoebaDB:FDP41_003523"/>
<keyword evidence="13" id="KW-1185">Reference proteome</keyword>
<dbReference type="Pfam" id="PF00571">
    <property type="entry name" value="CBS"/>
    <property type="match status" value="1"/>
</dbReference>
<evidence type="ECO:0000256" key="2">
    <source>
        <dbReference type="ARBA" id="ARBA00022692"/>
    </source>
</evidence>
<dbReference type="InterPro" id="IPR002550">
    <property type="entry name" value="CNNM"/>
</dbReference>
<evidence type="ECO:0000259" key="9">
    <source>
        <dbReference type="PROSITE" id="PS50042"/>
    </source>
</evidence>
<proteinExistence type="predicted"/>
<dbReference type="PANTHER" id="PTHR12064:SF97">
    <property type="entry name" value="METAL TRANSPORTER CNNM-5"/>
    <property type="match status" value="1"/>
</dbReference>
<evidence type="ECO:0000256" key="1">
    <source>
        <dbReference type="ARBA" id="ARBA00004141"/>
    </source>
</evidence>
<evidence type="ECO:0000256" key="5">
    <source>
        <dbReference type="ARBA" id="ARBA00023136"/>
    </source>
</evidence>
<protein>
    <recommendedName>
        <fullName evidence="14">CNNM transmembrane domain-containing protein</fullName>
    </recommendedName>
</protein>
<dbReference type="AlphaFoldDB" id="A0A6A5BT49"/>
<feature type="domain" description="Cyclic nucleotide-binding" evidence="9">
    <location>
        <begin position="495"/>
        <end position="568"/>
    </location>
</feature>
<evidence type="ECO:0000256" key="7">
    <source>
        <dbReference type="PROSITE-ProRule" id="PRU01193"/>
    </source>
</evidence>
<dbReference type="GO" id="GO:0030026">
    <property type="term" value="P:intracellular manganese ion homeostasis"/>
    <property type="evidence" value="ECO:0007669"/>
    <property type="project" value="TreeGrafter"/>
</dbReference>
<dbReference type="InterPro" id="IPR046342">
    <property type="entry name" value="CBS_dom_sf"/>
</dbReference>
<dbReference type="FunFam" id="3.10.580.10:FF:000006">
    <property type="entry name" value="DUF21 and CBS domain protein"/>
    <property type="match status" value="1"/>
</dbReference>
<dbReference type="EMBL" id="VFQX01000034">
    <property type="protein sequence ID" value="KAF0977531.1"/>
    <property type="molecule type" value="Genomic_DNA"/>
</dbReference>
<feature type="transmembrane region" description="Helical" evidence="8">
    <location>
        <begin position="27"/>
        <end position="48"/>
    </location>
</feature>
<evidence type="ECO:0000259" key="10">
    <source>
        <dbReference type="PROSITE" id="PS51371"/>
    </source>
</evidence>
<organism evidence="12 13">
    <name type="scientific">Naegleria fowleri</name>
    <name type="common">Brain eating amoeba</name>
    <dbReference type="NCBI Taxonomy" id="5763"/>
    <lineage>
        <taxon>Eukaryota</taxon>
        <taxon>Discoba</taxon>
        <taxon>Heterolobosea</taxon>
        <taxon>Tetramitia</taxon>
        <taxon>Eutetramitia</taxon>
        <taxon>Vahlkampfiidae</taxon>
        <taxon>Naegleria</taxon>
    </lineage>
</organism>
<feature type="transmembrane region" description="Helical" evidence="8">
    <location>
        <begin position="238"/>
        <end position="256"/>
    </location>
</feature>
<dbReference type="Proteomes" id="UP000444721">
    <property type="component" value="Unassembled WGS sequence"/>
</dbReference>
<keyword evidence="3" id="KW-0677">Repeat</keyword>
<comment type="caution">
    <text evidence="12">The sequence shown here is derived from an EMBL/GenBank/DDBJ whole genome shotgun (WGS) entry which is preliminary data.</text>
</comment>
<dbReference type="OMA" id="KLMFMHA"/>
<dbReference type="VEuPathDB" id="AmoebaDB:NfTy_070790"/>
<dbReference type="PROSITE" id="PS50042">
    <property type="entry name" value="CNMP_BINDING_3"/>
    <property type="match status" value="1"/>
</dbReference>
<dbReference type="CDD" id="cd04590">
    <property type="entry name" value="CBS_pair_CorC_HlyC_assoc"/>
    <property type="match status" value="1"/>
</dbReference>
<keyword evidence="6" id="KW-0129">CBS domain</keyword>
<dbReference type="Gene3D" id="3.10.580.10">
    <property type="entry name" value="CBS-domain"/>
    <property type="match status" value="1"/>
</dbReference>
<evidence type="ECO:0000256" key="4">
    <source>
        <dbReference type="ARBA" id="ARBA00022989"/>
    </source>
</evidence>
<reference evidence="12 13" key="1">
    <citation type="journal article" date="2019" name="Sci. Rep.">
        <title>Nanopore sequencing improves the draft genome of the human pathogenic amoeba Naegleria fowleri.</title>
        <authorList>
            <person name="Liechti N."/>
            <person name="Schurch N."/>
            <person name="Bruggmann R."/>
            <person name="Wittwer M."/>
        </authorList>
    </citation>
    <scope>NUCLEOTIDE SEQUENCE [LARGE SCALE GENOMIC DNA]</scope>
    <source>
        <strain evidence="12 13">ATCC 30894</strain>
    </source>
</reference>
<dbReference type="VEuPathDB" id="AmoebaDB:NF0063960"/>
<keyword evidence="2 7" id="KW-0812">Transmembrane</keyword>
<dbReference type="OrthoDB" id="5353557at2759"/>
<evidence type="ECO:0000259" key="11">
    <source>
        <dbReference type="PROSITE" id="PS51846"/>
    </source>
</evidence>
<dbReference type="InterPro" id="IPR018490">
    <property type="entry name" value="cNMP-bd_dom_sf"/>
</dbReference>
<accession>A0A6A5BT49</accession>
<feature type="transmembrane region" description="Helical" evidence="8">
    <location>
        <begin position="119"/>
        <end position="146"/>
    </location>
</feature>